<dbReference type="Gene3D" id="3.40.50.620">
    <property type="entry name" value="HUPs"/>
    <property type="match status" value="1"/>
</dbReference>
<evidence type="ECO:0000313" key="3">
    <source>
        <dbReference type="Proteomes" id="UP000185062"/>
    </source>
</evidence>
<gene>
    <name evidence="2" type="ORF">SAMN02743940_0114</name>
</gene>
<dbReference type="CDD" id="cd00293">
    <property type="entry name" value="USP-like"/>
    <property type="match status" value="1"/>
</dbReference>
<dbReference type="SUPFAM" id="SSF52402">
    <property type="entry name" value="Adenine nucleotide alpha hydrolases-like"/>
    <property type="match status" value="1"/>
</dbReference>
<evidence type="ECO:0000259" key="1">
    <source>
        <dbReference type="Pfam" id="PF00582"/>
    </source>
</evidence>
<dbReference type="InterPro" id="IPR014729">
    <property type="entry name" value="Rossmann-like_a/b/a_fold"/>
</dbReference>
<dbReference type="STRING" id="44575.SAMN05216419_104210"/>
<name>A0A1N6F6H7_9PROT</name>
<dbReference type="Proteomes" id="UP000185062">
    <property type="component" value="Unassembled WGS sequence"/>
</dbReference>
<keyword evidence="3" id="KW-1185">Reference proteome</keyword>
<accession>A0A1N6F6H7</accession>
<proteinExistence type="predicted"/>
<evidence type="ECO:0000313" key="2">
    <source>
        <dbReference type="EMBL" id="SIN90871.1"/>
    </source>
</evidence>
<sequence>MPEKQAFGRILLASHGTEGAMAAENKAVSTCTQGGTIDHLIVVPTLWQGMTGDDWLNNGNTRDKFCRYLETELGREVDEHIQRVHQQAQAHALGYNKIITFGEPDESLLYYSKKTLFDLVIIGSPRPPGKKGLRSRMLTQDLIRSLAIPLLIVPYPSPIAHE</sequence>
<dbReference type="InterPro" id="IPR006016">
    <property type="entry name" value="UspA"/>
</dbReference>
<organism evidence="2 3">
    <name type="scientific">Nitrosomonas cryotolerans ATCC 49181</name>
    <dbReference type="NCBI Taxonomy" id="1131553"/>
    <lineage>
        <taxon>Bacteria</taxon>
        <taxon>Pseudomonadati</taxon>
        <taxon>Pseudomonadota</taxon>
        <taxon>Betaproteobacteria</taxon>
        <taxon>Nitrosomonadales</taxon>
        <taxon>Nitrosomonadaceae</taxon>
        <taxon>Nitrosomonas</taxon>
    </lineage>
</organism>
<dbReference type="EMBL" id="FSRO01000001">
    <property type="protein sequence ID" value="SIN90871.1"/>
    <property type="molecule type" value="Genomic_DNA"/>
</dbReference>
<dbReference type="RefSeq" id="WP_036573746.1">
    <property type="nucleotide sequence ID" value="NZ_FSRO01000001.1"/>
</dbReference>
<feature type="domain" description="UspA" evidence="1">
    <location>
        <begin position="7"/>
        <end position="154"/>
    </location>
</feature>
<reference evidence="2 3" key="1">
    <citation type="submission" date="2016-12" db="EMBL/GenBank/DDBJ databases">
        <authorList>
            <person name="Song W.-J."/>
            <person name="Kurnit D.M."/>
        </authorList>
    </citation>
    <scope>NUCLEOTIDE SEQUENCE [LARGE SCALE GENOMIC DNA]</scope>
    <source>
        <strain evidence="2 3">ATCC 49181</strain>
    </source>
</reference>
<dbReference type="Pfam" id="PF00582">
    <property type="entry name" value="Usp"/>
    <property type="match status" value="1"/>
</dbReference>
<dbReference type="AlphaFoldDB" id="A0A1N6F6H7"/>
<protein>
    <submittedName>
        <fullName evidence="2">Nucleotide-binding universal stress protein, UspA family</fullName>
    </submittedName>
</protein>